<feature type="compositionally biased region" description="Basic and acidic residues" evidence="1">
    <location>
        <begin position="1"/>
        <end position="15"/>
    </location>
</feature>
<keyword evidence="4" id="KW-1185">Reference proteome</keyword>
<evidence type="ECO:0000259" key="2">
    <source>
        <dbReference type="Pfam" id="PF02036"/>
    </source>
</evidence>
<dbReference type="SUPFAM" id="SSF55718">
    <property type="entry name" value="SCP-like"/>
    <property type="match status" value="1"/>
</dbReference>
<name>A0A1I0VS26_9PSEU</name>
<gene>
    <name evidence="3" type="ORF">SAMN05216266_101459</name>
</gene>
<accession>A0A1I0VS26</accession>
<feature type="region of interest" description="Disordered" evidence="1">
    <location>
        <begin position="1"/>
        <end position="30"/>
    </location>
</feature>
<sequence length="212" mass="23810">MPKPAEPKSWRERFRFSRATETPARGREAEHPIDAFARHVDVTALTRDQFVQLLETLHMLGRTGAGIELSSLSTEVLVDIVRSASKEQIKAISEHDELRHVFIDEIFRRMSDHFVPERARNIDVVVSWRFTPGDGADGFDRFQTVIEDGICVSGEDLDRAPDTTITLSVEDFIRMATGSVAVAAMFVTGKVKVKGEYAPAVRFSSYFDLPQP</sequence>
<dbReference type="AlphaFoldDB" id="A0A1I0VS26"/>
<dbReference type="Proteomes" id="UP000243799">
    <property type="component" value="Unassembled WGS sequence"/>
</dbReference>
<dbReference type="STRING" id="490629.SAMN05216266_101459"/>
<reference evidence="4" key="1">
    <citation type="submission" date="2016-10" db="EMBL/GenBank/DDBJ databases">
        <authorList>
            <person name="Varghese N."/>
            <person name="Submissions S."/>
        </authorList>
    </citation>
    <scope>NUCLEOTIDE SEQUENCE [LARGE SCALE GENOMIC DNA]</scope>
    <source>
        <strain evidence="4">CGMCC 4.3568</strain>
    </source>
</reference>
<dbReference type="InterPro" id="IPR036527">
    <property type="entry name" value="SCP2_sterol-bd_dom_sf"/>
</dbReference>
<proteinExistence type="predicted"/>
<feature type="domain" description="SCP2" evidence="2">
    <location>
        <begin position="127"/>
        <end position="207"/>
    </location>
</feature>
<dbReference type="InterPro" id="IPR003033">
    <property type="entry name" value="SCP2_sterol-bd_dom"/>
</dbReference>
<evidence type="ECO:0000313" key="4">
    <source>
        <dbReference type="Proteomes" id="UP000243799"/>
    </source>
</evidence>
<organism evidence="3 4">
    <name type="scientific">Amycolatopsis marina</name>
    <dbReference type="NCBI Taxonomy" id="490629"/>
    <lineage>
        <taxon>Bacteria</taxon>
        <taxon>Bacillati</taxon>
        <taxon>Actinomycetota</taxon>
        <taxon>Actinomycetes</taxon>
        <taxon>Pseudonocardiales</taxon>
        <taxon>Pseudonocardiaceae</taxon>
        <taxon>Amycolatopsis</taxon>
    </lineage>
</organism>
<evidence type="ECO:0000313" key="3">
    <source>
        <dbReference type="EMBL" id="SFA79225.1"/>
    </source>
</evidence>
<dbReference type="EMBL" id="FOKG01000001">
    <property type="protein sequence ID" value="SFA79225.1"/>
    <property type="molecule type" value="Genomic_DNA"/>
</dbReference>
<dbReference type="Gene3D" id="3.30.1050.10">
    <property type="entry name" value="SCP2 sterol-binding domain"/>
    <property type="match status" value="1"/>
</dbReference>
<evidence type="ECO:0000256" key="1">
    <source>
        <dbReference type="SAM" id="MobiDB-lite"/>
    </source>
</evidence>
<dbReference type="Pfam" id="PF02036">
    <property type="entry name" value="SCP2"/>
    <property type="match status" value="1"/>
</dbReference>
<protein>
    <submittedName>
        <fullName evidence="3">SCP-2 sterol transfer family protein</fullName>
    </submittedName>
</protein>